<gene>
    <name evidence="6" type="ORF">FNC33_05885</name>
</gene>
<organism evidence="6 7">
    <name type="scientific">Francisella tularensis</name>
    <dbReference type="NCBI Taxonomy" id="263"/>
    <lineage>
        <taxon>Bacteria</taxon>
        <taxon>Pseudomonadati</taxon>
        <taxon>Pseudomonadota</taxon>
        <taxon>Gammaproteobacteria</taxon>
        <taxon>Thiotrichales</taxon>
        <taxon>Francisellaceae</taxon>
        <taxon>Francisella</taxon>
    </lineage>
</organism>
<dbReference type="AlphaFoldDB" id="A0A6I4RRK9"/>
<dbReference type="GO" id="GO:0006310">
    <property type="term" value="P:DNA recombination"/>
    <property type="evidence" value="ECO:0007669"/>
    <property type="project" value="UniProtKB-KW"/>
</dbReference>
<dbReference type="Pfam" id="PF00589">
    <property type="entry name" value="Phage_integrase"/>
    <property type="match status" value="1"/>
</dbReference>
<dbReference type="InterPro" id="IPR011010">
    <property type="entry name" value="DNA_brk_join_enz"/>
</dbReference>
<sequence length="411" mass="47564">MSKTLTVSKIQSLKATGKDYRLADGGGLHLKVTAKGTKSWQFRHKNTWIGIGGYPSISLKQAREEATKYKQIIASGKDPKIEKEKAIYQDDKLFSVVADKAFDMKRPNKPNGWKSEKNYKANYSVYTRLILPKFKNININDIEQFQIAKILEKNTPSNQRKLKLILNMIFNYAVGKGICKYNATFGLQLDKENSKGFDFINPIEDKYNFSQLLNDIENYKGQYTTRMALKFATLVGFRPSNIVELRWGDIQETIIDGKVIPFAFISSENMKMSRDFRQPLSKQAYEILEEVRQYNGNYKYVFHSTNTKNKHITIDCLSKALKDTLGYDGIDKPKQVTHGFRKSVRTYLSSISSKYRWSNDSIRMILSHTKENKIDQIYDKNDYLLERSQMLQLWADYVDEVKESSNIIKLG</sequence>
<dbReference type="GO" id="GO:0003677">
    <property type="term" value="F:DNA binding"/>
    <property type="evidence" value="ECO:0007669"/>
    <property type="project" value="UniProtKB-KW"/>
</dbReference>
<reference evidence="6 7" key="1">
    <citation type="submission" date="2019-06" db="EMBL/GenBank/DDBJ databases">
        <title>Phylogeography and genetic diversity of Francisella tularensis subsp. holarctica in France (1947-2018).</title>
        <authorList>
            <person name="Kevin M."/>
            <person name="Madani N."/>
            <person name="Maurin M."/>
        </authorList>
    </citation>
    <scope>NUCLEOTIDE SEQUENCE [LARGE SCALE GENOMIC DNA]</scope>
    <source>
        <strain evidence="6 7">ATCC 15482</strain>
    </source>
</reference>
<dbReference type="Gene3D" id="3.30.160.390">
    <property type="entry name" value="Integrase, DNA-binding domain"/>
    <property type="match status" value="1"/>
</dbReference>
<dbReference type="RefSeq" id="WP_003038393.1">
    <property type="nucleotide sequence ID" value="NZ_VJEZ01000006.1"/>
</dbReference>
<dbReference type="Pfam" id="PF13356">
    <property type="entry name" value="Arm-DNA-bind_3"/>
    <property type="match status" value="1"/>
</dbReference>
<evidence type="ECO:0000256" key="2">
    <source>
        <dbReference type="ARBA" id="ARBA00022908"/>
    </source>
</evidence>
<name>A0A6I4RRK9_FRATU</name>
<dbReference type="GO" id="GO:0015074">
    <property type="term" value="P:DNA integration"/>
    <property type="evidence" value="ECO:0007669"/>
    <property type="project" value="UniProtKB-KW"/>
</dbReference>
<dbReference type="Pfam" id="PF22022">
    <property type="entry name" value="Phage_int_M"/>
    <property type="match status" value="1"/>
</dbReference>
<dbReference type="PANTHER" id="PTHR30629:SF2">
    <property type="entry name" value="PROPHAGE INTEGRASE INTS-RELATED"/>
    <property type="match status" value="1"/>
</dbReference>
<dbReference type="InterPro" id="IPR010998">
    <property type="entry name" value="Integrase_recombinase_N"/>
</dbReference>
<evidence type="ECO:0000256" key="1">
    <source>
        <dbReference type="ARBA" id="ARBA00008857"/>
    </source>
</evidence>
<dbReference type="InterPro" id="IPR025166">
    <property type="entry name" value="Integrase_DNA_bind_dom"/>
</dbReference>
<evidence type="ECO:0000256" key="4">
    <source>
        <dbReference type="ARBA" id="ARBA00023172"/>
    </source>
</evidence>
<dbReference type="InterPro" id="IPR053876">
    <property type="entry name" value="Phage_int_M"/>
</dbReference>
<dbReference type="PANTHER" id="PTHR30629">
    <property type="entry name" value="PROPHAGE INTEGRASE"/>
    <property type="match status" value="1"/>
</dbReference>
<comment type="caution">
    <text evidence="6">The sequence shown here is derived from an EMBL/GenBank/DDBJ whole genome shotgun (WGS) entry which is preliminary data.</text>
</comment>
<accession>A0A6I4RRK9</accession>
<dbReference type="PROSITE" id="PS51898">
    <property type="entry name" value="TYR_RECOMBINASE"/>
    <property type="match status" value="1"/>
</dbReference>
<dbReference type="InterPro" id="IPR038488">
    <property type="entry name" value="Integrase_DNA-bd_sf"/>
</dbReference>
<dbReference type="EMBL" id="VJEZ01000006">
    <property type="protein sequence ID" value="MWZ40076.1"/>
    <property type="molecule type" value="Genomic_DNA"/>
</dbReference>
<dbReference type="Gene3D" id="1.10.150.130">
    <property type="match status" value="1"/>
</dbReference>
<keyword evidence="4" id="KW-0233">DNA recombination</keyword>
<dbReference type="SUPFAM" id="SSF56349">
    <property type="entry name" value="DNA breaking-rejoining enzymes"/>
    <property type="match status" value="1"/>
</dbReference>
<dbReference type="InterPro" id="IPR002104">
    <property type="entry name" value="Integrase_catalytic"/>
</dbReference>
<dbReference type="Gene3D" id="1.10.443.10">
    <property type="entry name" value="Intergrase catalytic core"/>
    <property type="match status" value="1"/>
</dbReference>
<dbReference type="InterPro" id="IPR013762">
    <property type="entry name" value="Integrase-like_cat_sf"/>
</dbReference>
<feature type="domain" description="Tyr recombinase" evidence="5">
    <location>
        <begin position="198"/>
        <end position="391"/>
    </location>
</feature>
<keyword evidence="2" id="KW-0229">DNA integration</keyword>
<keyword evidence="3" id="KW-0238">DNA-binding</keyword>
<dbReference type="CDD" id="cd00801">
    <property type="entry name" value="INT_P4_C"/>
    <property type="match status" value="1"/>
</dbReference>
<dbReference type="InterPro" id="IPR050808">
    <property type="entry name" value="Phage_Integrase"/>
</dbReference>
<evidence type="ECO:0000256" key="3">
    <source>
        <dbReference type="ARBA" id="ARBA00023125"/>
    </source>
</evidence>
<dbReference type="Proteomes" id="UP000469081">
    <property type="component" value="Unassembled WGS sequence"/>
</dbReference>
<evidence type="ECO:0000313" key="7">
    <source>
        <dbReference type="Proteomes" id="UP000469081"/>
    </source>
</evidence>
<proteinExistence type="inferred from homology"/>
<evidence type="ECO:0000313" key="6">
    <source>
        <dbReference type="EMBL" id="MWZ40076.1"/>
    </source>
</evidence>
<protein>
    <submittedName>
        <fullName evidence="6">DUF4102 domain-containing protein</fullName>
    </submittedName>
</protein>
<comment type="similarity">
    <text evidence="1">Belongs to the 'phage' integrase family.</text>
</comment>
<evidence type="ECO:0000259" key="5">
    <source>
        <dbReference type="PROSITE" id="PS51898"/>
    </source>
</evidence>